<dbReference type="EMBL" id="JBHSJJ010000001">
    <property type="protein sequence ID" value="MFC4870307.1"/>
    <property type="molecule type" value="Genomic_DNA"/>
</dbReference>
<dbReference type="GO" id="GO:0016757">
    <property type="term" value="F:glycosyltransferase activity"/>
    <property type="evidence" value="ECO:0007669"/>
    <property type="project" value="UniProtKB-KW"/>
</dbReference>
<keyword evidence="5" id="KW-1185">Reference proteome</keyword>
<dbReference type="RefSeq" id="WP_377060727.1">
    <property type="nucleotide sequence ID" value="NZ_JBHSJJ010000001.1"/>
</dbReference>
<dbReference type="Pfam" id="PF00534">
    <property type="entry name" value="Glycos_transf_1"/>
    <property type="match status" value="1"/>
</dbReference>
<protein>
    <submittedName>
        <fullName evidence="4">Glycosyltransferase family 4 protein</fullName>
        <ecNumber evidence="4">2.4.-.-</ecNumber>
    </submittedName>
</protein>
<evidence type="ECO:0000259" key="2">
    <source>
        <dbReference type="Pfam" id="PF00534"/>
    </source>
</evidence>
<dbReference type="PANTHER" id="PTHR46401:SF2">
    <property type="entry name" value="GLYCOSYLTRANSFERASE WBBK-RELATED"/>
    <property type="match status" value="1"/>
</dbReference>
<dbReference type="CDD" id="cd03801">
    <property type="entry name" value="GT4_PimA-like"/>
    <property type="match status" value="1"/>
</dbReference>
<dbReference type="Proteomes" id="UP001595818">
    <property type="component" value="Unassembled WGS sequence"/>
</dbReference>
<gene>
    <name evidence="4" type="ORF">ACFPFU_01330</name>
</gene>
<dbReference type="EC" id="2.4.-.-" evidence="4"/>
<keyword evidence="1 4" id="KW-0808">Transferase</keyword>
<comment type="caution">
    <text evidence="4">The sequence shown here is derived from an EMBL/GenBank/DDBJ whole genome shotgun (WGS) entry which is preliminary data.</text>
</comment>
<dbReference type="PROSITE" id="PS51257">
    <property type="entry name" value="PROKAR_LIPOPROTEIN"/>
    <property type="match status" value="1"/>
</dbReference>
<dbReference type="PANTHER" id="PTHR46401">
    <property type="entry name" value="GLYCOSYLTRANSFERASE WBBK-RELATED"/>
    <property type="match status" value="1"/>
</dbReference>
<dbReference type="SUPFAM" id="SSF53756">
    <property type="entry name" value="UDP-Glycosyltransferase/glycogen phosphorylase"/>
    <property type="match status" value="1"/>
</dbReference>
<feature type="domain" description="Glycosyl transferase family 1" evidence="2">
    <location>
        <begin position="245"/>
        <end position="372"/>
    </location>
</feature>
<keyword evidence="4" id="KW-0328">Glycosyltransferase</keyword>
<organism evidence="4 5">
    <name type="scientific">Negadavirga shengliensis</name>
    <dbReference type="NCBI Taxonomy" id="1389218"/>
    <lineage>
        <taxon>Bacteria</taxon>
        <taxon>Pseudomonadati</taxon>
        <taxon>Bacteroidota</taxon>
        <taxon>Cytophagia</taxon>
        <taxon>Cytophagales</taxon>
        <taxon>Cyclobacteriaceae</taxon>
        <taxon>Negadavirga</taxon>
    </lineage>
</organism>
<dbReference type="Gene3D" id="3.40.50.2000">
    <property type="entry name" value="Glycogen Phosphorylase B"/>
    <property type="match status" value="2"/>
</dbReference>
<dbReference type="Pfam" id="PF13439">
    <property type="entry name" value="Glyco_transf_4"/>
    <property type="match status" value="1"/>
</dbReference>
<reference evidence="5" key="1">
    <citation type="journal article" date="2019" name="Int. J. Syst. Evol. Microbiol.">
        <title>The Global Catalogue of Microorganisms (GCM) 10K type strain sequencing project: providing services to taxonomists for standard genome sequencing and annotation.</title>
        <authorList>
            <consortium name="The Broad Institute Genomics Platform"/>
            <consortium name="The Broad Institute Genome Sequencing Center for Infectious Disease"/>
            <person name="Wu L."/>
            <person name="Ma J."/>
        </authorList>
    </citation>
    <scope>NUCLEOTIDE SEQUENCE [LARGE SCALE GENOMIC DNA]</scope>
    <source>
        <strain evidence="5">CGMCC 4.7466</strain>
    </source>
</reference>
<accession>A0ABV9SVB9</accession>
<sequence>MKVLMFGWEFPPHISGGLGTACQGIVKGLIHHDVKVIMVVPKAHGDEGEGKFRLLSAENVPVTSSGLYAKKLKEKLSFFEINSPVLPYIHPEDYERYLKSLSSQLNPAYQKDPGAVSYRFSGKYGTGLMAEVWNYALVAGELARTNDFDIIHAHDWLSFPAAILVKSISNKPLIVHMHSTEFDRAGENVNQQIYRMERQAMESADQVIAVSGFTKQIIVDKYHIHPAKVVPIHNAVEQLQELPAKANRKFPREKIISYLGRVTFQKGPEYFIEAASKVLKKDNRFRFVMAGNGNLLNKMIEMTARLRISKRFHFPGFLKGSQVGRLLSMSDAYVMPSVSEPFGISPLEAMQRRIPSIISKQSGVQEILRNVIKVDFWNTDALANAIYGIGAYHGISSTLAAGGMMEVQSLDWNDQSLKMKNLYQQFVT</sequence>
<dbReference type="InterPro" id="IPR028098">
    <property type="entry name" value="Glyco_trans_4-like_N"/>
</dbReference>
<evidence type="ECO:0000313" key="4">
    <source>
        <dbReference type="EMBL" id="MFC4870307.1"/>
    </source>
</evidence>
<evidence type="ECO:0000259" key="3">
    <source>
        <dbReference type="Pfam" id="PF13439"/>
    </source>
</evidence>
<dbReference type="InterPro" id="IPR001296">
    <property type="entry name" value="Glyco_trans_1"/>
</dbReference>
<evidence type="ECO:0000313" key="5">
    <source>
        <dbReference type="Proteomes" id="UP001595818"/>
    </source>
</evidence>
<name>A0ABV9SVB9_9BACT</name>
<feature type="domain" description="Glycosyltransferase subfamily 4-like N-terminal" evidence="3">
    <location>
        <begin position="135"/>
        <end position="236"/>
    </location>
</feature>
<evidence type="ECO:0000256" key="1">
    <source>
        <dbReference type="ARBA" id="ARBA00022679"/>
    </source>
</evidence>
<proteinExistence type="predicted"/>